<keyword evidence="3" id="KW-1185">Reference proteome</keyword>
<evidence type="ECO:0008006" key="4">
    <source>
        <dbReference type="Google" id="ProtNLM"/>
    </source>
</evidence>
<keyword evidence="1" id="KW-0812">Transmembrane</keyword>
<feature type="transmembrane region" description="Helical" evidence="1">
    <location>
        <begin position="158"/>
        <end position="179"/>
    </location>
</feature>
<feature type="transmembrane region" description="Helical" evidence="1">
    <location>
        <begin position="191"/>
        <end position="211"/>
    </location>
</feature>
<dbReference type="AlphaFoldDB" id="A0A1G9WSA9"/>
<evidence type="ECO:0000313" key="2">
    <source>
        <dbReference type="EMBL" id="SDM87462.1"/>
    </source>
</evidence>
<keyword evidence="1" id="KW-1133">Transmembrane helix</keyword>
<accession>A0A1G9WSA9</accession>
<feature type="transmembrane region" description="Helical" evidence="1">
    <location>
        <begin position="30"/>
        <end position="55"/>
    </location>
</feature>
<dbReference type="Proteomes" id="UP000182347">
    <property type="component" value="Unassembled WGS sequence"/>
</dbReference>
<gene>
    <name evidence="2" type="ORF">SAMN05216244_3609</name>
</gene>
<evidence type="ECO:0000313" key="3">
    <source>
        <dbReference type="Proteomes" id="UP000182347"/>
    </source>
</evidence>
<dbReference type="STRING" id="482461.SAMN05216244_3609"/>
<feature type="transmembrane region" description="Helical" evidence="1">
    <location>
        <begin position="112"/>
        <end position="138"/>
    </location>
</feature>
<reference evidence="3" key="1">
    <citation type="submission" date="2016-10" db="EMBL/GenBank/DDBJ databases">
        <authorList>
            <person name="Varghese N."/>
            <person name="Submissions S."/>
        </authorList>
    </citation>
    <scope>NUCLEOTIDE SEQUENCE [LARGE SCALE GENOMIC DNA]</scope>
    <source>
        <strain evidence="3">CGMCC 1.6199</strain>
    </source>
</reference>
<protein>
    <recommendedName>
        <fullName evidence="4">Yip1 domain-containing protein</fullName>
    </recommendedName>
</protein>
<sequence>MIYRSNLIRLLLHTEDHLFRIREAEKITNAIKLIFLLTGLSIVIFGWSAWLGIGSDPLSSQALTSPPTDYELEKVWFFFGRLLYGLLFALFILFIPSLIFHAAYQISYTKLLIVQLVVLLAMLFERVIWIPLFVYAGLEWQVSPLSFGILASYITDAPFFIYFFGAASLFQLWIIFFQVRCIASLGSVRLRWVWTGVLLLHLAYWVCAAIFSMDGMYLVDLITERGN</sequence>
<dbReference type="RefSeq" id="WP_074600616.1">
    <property type="nucleotide sequence ID" value="NZ_FNHF01000006.1"/>
</dbReference>
<organism evidence="2 3">
    <name type="scientific">Sediminibacillus halophilus</name>
    <dbReference type="NCBI Taxonomy" id="482461"/>
    <lineage>
        <taxon>Bacteria</taxon>
        <taxon>Bacillati</taxon>
        <taxon>Bacillota</taxon>
        <taxon>Bacilli</taxon>
        <taxon>Bacillales</taxon>
        <taxon>Bacillaceae</taxon>
        <taxon>Sediminibacillus</taxon>
    </lineage>
</organism>
<keyword evidence="1" id="KW-0472">Membrane</keyword>
<name>A0A1G9WSA9_9BACI</name>
<proteinExistence type="predicted"/>
<feature type="transmembrane region" description="Helical" evidence="1">
    <location>
        <begin position="75"/>
        <end position="100"/>
    </location>
</feature>
<dbReference type="OrthoDB" id="2455856at2"/>
<dbReference type="EMBL" id="FNHF01000006">
    <property type="protein sequence ID" value="SDM87462.1"/>
    <property type="molecule type" value="Genomic_DNA"/>
</dbReference>
<evidence type="ECO:0000256" key="1">
    <source>
        <dbReference type="SAM" id="Phobius"/>
    </source>
</evidence>